<dbReference type="Pfam" id="PF00535">
    <property type="entry name" value="Glycos_transf_2"/>
    <property type="match status" value="1"/>
</dbReference>
<dbReference type="EMBL" id="CP015438">
    <property type="protein sequence ID" value="ANB61326.1"/>
    <property type="molecule type" value="Genomic_DNA"/>
</dbReference>
<keyword evidence="2" id="KW-0812">Transmembrane</keyword>
<dbReference type="AlphaFoldDB" id="A0A160F4M2"/>
<accession>A0A160F4M2</accession>
<dbReference type="PANTHER" id="PTHR22916:SF3">
    <property type="entry name" value="UDP-GLCNAC:BETAGAL BETA-1,3-N-ACETYLGLUCOSAMINYLTRANSFERASE-LIKE PROTEIN 1"/>
    <property type="match status" value="1"/>
</dbReference>
<dbReference type="PATRIC" id="fig|294699.3.peg.442"/>
<dbReference type="PANTHER" id="PTHR22916">
    <property type="entry name" value="GLYCOSYLTRANSFERASE"/>
    <property type="match status" value="1"/>
</dbReference>
<dbReference type="OrthoDB" id="9802649at2"/>
<organism evidence="4 5">
    <name type="scientific">Anoxybacteroides amylolyticum</name>
    <dbReference type="NCBI Taxonomy" id="294699"/>
    <lineage>
        <taxon>Bacteria</taxon>
        <taxon>Bacillati</taxon>
        <taxon>Bacillota</taxon>
        <taxon>Bacilli</taxon>
        <taxon>Bacillales</taxon>
        <taxon>Anoxybacillaceae</taxon>
        <taxon>Anoxybacteroides</taxon>
    </lineage>
</organism>
<dbReference type="InterPro" id="IPR029044">
    <property type="entry name" value="Nucleotide-diphossugar_trans"/>
</dbReference>
<dbReference type="InterPro" id="IPR001173">
    <property type="entry name" value="Glyco_trans_2-like"/>
</dbReference>
<protein>
    <submittedName>
        <fullName evidence="4">Glycosyltransferase like 2 family protein</fullName>
    </submittedName>
</protein>
<name>A0A160F4M2_9BACL</name>
<dbReference type="Proteomes" id="UP000076865">
    <property type="component" value="Chromosome"/>
</dbReference>
<feature type="transmembrane region" description="Helical" evidence="2">
    <location>
        <begin position="298"/>
        <end position="319"/>
    </location>
</feature>
<keyword evidence="2" id="KW-1133">Transmembrane helix</keyword>
<sequence length="324" mass="38025">MEMPLVSIVVATYFPRTDFFEKQLQSLNNQTYENIEIIICDDSANDAEYEKVKKMSENIISRFPCKVIRNEKNVGSNKTFEQLTREANGDYICYCDQDDIWLSEKVERLVSHITKHHCTLVYSDLSLIDENDRIIHKSFKKSNFRLKHVHGNNTFAHLINRNSVTGCAMMIRADVAKSAIPFPDYDEFVHDHWLAIHAAVKGSLGYIKEPLVLYRIHSGNQIGNQRLVNITNINDYIRHRIEKQGNKYRLTLERLSLTLQQKQLVYFQIHLTEARKKFSQKPCLGNFFKIVPLIKYDIILFLFELMIFTVPFTCSTWIFKKLKY</sequence>
<dbReference type="GO" id="GO:0016758">
    <property type="term" value="F:hexosyltransferase activity"/>
    <property type="evidence" value="ECO:0007669"/>
    <property type="project" value="UniProtKB-ARBA"/>
</dbReference>
<keyword evidence="2" id="KW-0472">Membrane</keyword>
<gene>
    <name evidence="4" type="ORF">GFC30_450</name>
</gene>
<evidence type="ECO:0000259" key="3">
    <source>
        <dbReference type="Pfam" id="PF00535"/>
    </source>
</evidence>
<evidence type="ECO:0000313" key="5">
    <source>
        <dbReference type="Proteomes" id="UP000076865"/>
    </source>
</evidence>
<keyword evidence="4" id="KW-0808">Transferase</keyword>
<dbReference type="Gene3D" id="3.90.550.10">
    <property type="entry name" value="Spore Coat Polysaccharide Biosynthesis Protein SpsA, Chain A"/>
    <property type="match status" value="1"/>
</dbReference>
<evidence type="ECO:0000256" key="2">
    <source>
        <dbReference type="SAM" id="Phobius"/>
    </source>
</evidence>
<dbReference type="CDD" id="cd04196">
    <property type="entry name" value="GT_2_like_d"/>
    <property type="match status" value="1"/>
</dbReference>
<dbReference type="KEGG" id="aamy:GFC30_450"/>
<feature type="domain" description="Glycosyltransferase 2-like" evidence="3">
    <location>
        <begin position="7"/>
        <end position="174"/>
    </location>
</feature>
<evidence type="ECO:0000256" key="1">
    <source>
        <dbReference type="ARBA" id="ARBA00006739"/>
    </source>
</evidence>
<proteinExistence type="inferred from homology"/>
<dbReference type="SUPFAM" id="SSF53448">
    <property type="entry name" value="Nucleotide-diphospho-sugar transferases"/>
    <property type="match status" value="1"/>
</dbReference>
<reference evidence="4 5" key="1">
    <citation type="journal article" date="2006" name="Syst. Appl. Microbiol.">
        <title>Anoxybacillus amylolyticus sp. nov., a thermophilic amylase producing bacterium isolated from Mount Rittmann (Antarctica).</title>
        <authorList>
            <person name="Poli A."/>
            <person name="Esposito E."/>
            <person name="Lama L."/>
            <person name="Orlando P."/>
            <person name="Nicolaus G."/>
            <person name="de Appolonia F."/>
            <person name="Gambacorta A."/>
            <person name="Nicolaus B."/>
        </authorList>
    </citation>
    <scope>NUCLEOTIDE SEQUENCE [LARGE SCALE GENOMIC DNA]</scope>
    <source>
        <strain evidence="4 5">DSM 15939</strain>
    </source>
</reference>
<evidence type="ECO:0000313" key="4">
    <source>
        <dbReference type="EMBL" id="ANB61326.1"/>
    </source>
</evidence>
<comment type="similarity">
    <text evidence="1">Belongs to the glycosyltransferase 2 family.</text>
</comment>
<keyword evidence="5" id="KW-1185">Reference proteome</keyword>
<dbReference type="RefSeq" id="WP_066322706.1">
    <property type="nucleotide sequence ID" value="NZ_CP015438.1"/>
</dbReference>